<keyword evidence="2" id="KW-0288">FMN</keyword>
<dbReference type="GO" id="GO:0016705">
    <property type="term" value="F:oxidoreductase activity, acting on paired donors, with incorporation or reduction of molecular oxygen"/>
    <property type="evidence" value="ECO:0007669"/>
    <property type="project" value="InterPro"/>
</dbReference>
<sequence>MEMTTHHGFQTMFHEGRLTLGIFAPIEAYEGSIPTMRDHLARIWRAERLGFAALWVRDVPLYDPSFGDVGQIYDPWVYLGYVARHTRRIALATGSIVLPLRHPLHVAKAAASIDQLSSGRLVLGVASGDRAVEFPAFGLSPEGRGDRFRDSFNLLHRVWKESFPEIDSPFGLLHQVDLLPKQLQAPCRFS</sequence>
<dbReference type="Gene3D" id="3.20.20.30">
    <property type="entry name" value="Luciferase-like domain"/>
    <property type="match status" value="1"/>
</dbReference>
<dbReference type="STRING" id="1742973.COMA2_210062"/>
<dbReference type="Proteomes" id="UP000198736">
    <property type="component" value="Unassembled WGS sequence"/>
</dbReference>
<evidence type="ECO:0000256" key="1">
    <source>
        <dbReference type="ARBA" id="ARBA00022630"/>
    </source>
</evidence>
<keyword evidence="1" id="KW-0285">Flavoprotein</keyword>
<accession>A0A0S4LJW2</accession>
<evidence type="ECO:0000313" key="6">
    <source>
        <dbReference type="EMBL" id="CUS36276.1"/>
    </source>
</evidence>
<keyword evidence="4" id="KW-0503">Monooxygenase</keyword>
<proteinExistence type="predicted"/>
<dbReference type="PANTHER" id="PTHR30011:SF16">
    <property type="entry name" value="C2H2 FINGER DOMAIN TRANSCRIPTION FACTOR (EUROFUNG)-RELATED"/>
    <property type="match status" value="1"/>
</dbReference>
<name>A0A0S4LJW2_9BACT</name>
<organism evidence="6 7">
    <name type="scientific">Candidatus Nitrospira nitrificans</name>
    <dbReference type="NCBI Taxonomy" id="1742973"/>
    <lineage>
        <taxon>Bacteria</taxon>
        <taxon>Pseudomonadati</taxon>
        <taxon>Nitrospirota</taxon>
        <taxon>Nitrospiria</taxon>
        <taxon>Nitrospirales</taxon>
        <taxon>Nitrospiraceae</taxon>
        <taxon>Nitrospira</taxon>
    </lineage>
</organism>
<feature type="domain" description="Luciferase-like" evidence="5">
    <location>
        <begin position="20"/>
        <end position="182"/>
    </location>
</feature>
<dbReference type="EMBL" id="CZPZ01000014">
    <property type="protein sequence ID" value="CUS36276.1"/>
    <property type="molecule type" value="Genomic_DNA"/>
</dbReference>
<dbReference type="Pfam" id="PF00296">
    <property type="entry name" value="Bac_luciferase"/>
    <property type="match status" value="1"/>
</dbReference>
<dbReference type="InterPro" id="IPR036661">
    <property type="entry name" value="Luciferase-like_sf"/>
</dbReference>
<dbReference type="SUPFAM" id="SSF51679">
    <property type="entry name" value="Bacterial luciferase-like"/>
    <property type="match status" value="1"/>
</dbReference>
<evidence type="ECO:0000256" key="3">
    <source>
        <dbReference type="ARBA" id="ARBA00023002"/>
    </source>
</evidence>
<dbReference type="InterPro" id="IPR051260">
    <property type="entry name" value="Diverse_substr_monoxygenases"/>
</dbReference>
<reference evidence="7" key="1">
    <citation type="submission" date="2015-10" db="EMBL/GenBank/DDBJ databases">
        <authorList>
            <person name="Luecker S."/>
            <person name="Luecker S."/>
        </authorList>
    </citation>
    <scope>NUCLEOTIDE SEQUENCE [LARGE SCALE GENOMIC DNA]</scope>
</reference>
<protein>
    <submittedName>
        <fullName evidence="6">Bacterial luciferase family protein</fullName>
    </submittedName>
</protein>
<dbReference type="PANTHER" id="PTHR30011">
    <property type="entry name" value="ALKANESULFONATE MONOOXYGENASE-RELATED"/>
    <property type="match status" value="1"/>
</dbReference>
<evidence type="ECO:0000259" key="5">
    <source>
        <dbReference type="Pfam" id="PF00296"/>
    </source>
</evidence>
<gene>
    <name evidence="6" type="ORF">COMA2_210062</name>
</gene>
<dbReference type="AlphaFoldDB" id="A0A0S4LJW2"/>
<evidence type="ECO:0000256" key="4">
    <source>
        <dbReference type="ARBA" id="ARBA00023033"/>
    </source>
</evidence>
<keyword evidence="7" id="KW-1185">Reference proteome</keyword>
<dbReference type="InterPro" id="IPR011251">
    <property type="entry name" value="Luciferase-like_dom"/>
</dbReference>
<dbReference type="GO" id="GO:0004497">
    <property type="term" value="F:monooxygenase activity"/>
    <property type="evidence" value="ECO:0007669"/>
    <property type="project" value="UniProtKB-KW"/>
</dbReference>
<keyword evidence="3" id="KW-0560">Oxidoreductase</keyword>
<evidence type="ECO:0000256" key="2">
    <source>
        <dbReference type="ARBA" id="ARBA00022643"/>
    </source>
</evidence>
<evidence type="ECO:0000313" key="7">
    <source>
        <dbReference type="Proteomes" id="UP000198736"/>
    </source>
</evidence>